<evidence type="ECO:0000313" key="9">
    <source>
        <dbReference type="Proteomes" id="UP000236370"/>
    </source>
</evidence>
<evidence type="ECO:0000256" key="5">
    <source>
        <dbReference type="ARBA" id="ARBA00023163"/>
    </source>
</evidence>
<feature type="compositionally biased region" description="Basic and acidic residues" evidence="7">
    <location>
        <begin position="116"/>
        <end position="128"/>
    </location>
</feature>
<evidence type="ECO:0000256" key="7">
    <source>
        <dbReference type="SAM" id="MobiDB-lite"/>
    </source>
</evidence>
<reference evidence="8 9" key="1">
    <citation type="submission" date="2017-12" db="EMBL/GenBank/DDBJ databases">
        <title>High-resolution comparative analysis of great ape genomes.</title>
        <authorList>
            <person name="Pollen A."/>
            <person name="Hastie A."/>
            <person name="Hormozdiari F."/>
            <person name="Dougherty M."/>
            <person name="Liu R."/>
            <person name="Chaisson M."/>
            <person name="Hoppe E."/>
            <person name="Hill C."/>
            <person name="Pang A."/>
            <person name="Hillier L."/>
            <person name="Baker C."/>
            <person name="Armstrong J."/>
            <person name="Shendure J."/>
            <person name="Paten B."/>
            <person name="Wilson R."/>
            <person name="Chao H."/>
            <person name="Schneider V."/>
            <person name="Ventura M."/>
            <person name="Kronenberg Z."/>
            <person name="Murali S."/>
            <person name="Gordon D."/>
            <person name="Cantsilieris S."/>
            <person name="Munson K."/>
            <person name="Nelson B."/>
            <person name="Raja A."/>
            <person name="Underwood J."/>
            <person name="Diekhans M."/>
            <person name="Fiddes I."/>
            <person name="Haussler D."/>
            <person name="Eichler E."/>
        </authorList>
    </citation>
    <scope>NUCLEOTIDE SEQUENCE [LARGE SCALE GENOMIC DNA]</scope>
    <source>
        <strain evidence="8">Yerkes chimp pedigree #C0471</strain>
    </source>
</reference>
<evidence type="ECO:0000256" key="3">
    <source>
        <dbReference type="ARBA" id="ARBA00022491"/>
    </source>
</evidence>
<dbReference type="InterPro" id="IPR051139">
    <property type="entry name" value="Mediator_complx_sub13"/>
</dbReference>
<gene>
    <name evidence="8" type="ORF">CK820_G0048484</name>
</gene>
<evidence type="ECO:0000256" key="2">
    <source>
        <dbReference type="ARBA" id="ARBA00009354"/>
    </source>
</evidence>
<protein>
    <submittedName>
        <fullName evidence="8">MED13 isoform 5</fullName>
    </submittedName>
</protein>
<keyword evidence="3" id="KW-0678">Repressor</keyword>
<sequence length="326" mass="36399">VQKWVKFSSVSDGFNSDSTSHHGGKIPRKLANHVVDRVWQECNMNRAQNKRKYSASSGGLCEEATAAKVASWDFVEATQRTNCSCLRHKNLKSRNAGQQGQAPSLGQQQQILPKHKTNEKQEKSEKPQKRPLTPFHHRVSVSDDVGMDADSASQRLVISAPDSQVRFSNIRTNDVAKTPQMHGAEMANSPQPPPLSPHPCDVVDEGVTKTPSTPQSQHFYQMPTPDPLVPSKPMEDRIDSLSQSFPPQYQEAVEPTVYVGTAVNLEEDEADIAWKYYKFPKKKDVEFLPPQLPSDKFKDDPVGPFGQESVTSVTEYVFFLIVTIII</sequence>
<evidence type="ECO:0000256" key="1">
    <source>
        <dbReference type="ARBA" id="ARBA00004123"/>
    </source>
</evidence>
<evidence type="ECO:0000313" key="8">
    <source>
        <dbReference type="EMBL" id="PNI20673.1"/>
    </source>
</evidence>
<name>A0A2J8JD18_PANTR</name>
<feature type="region of interest" description="Disordered" evidence="7">
    <location>
        <begin position="94"/>
        <end position="136"/>
    </location>
</feature>
<evidence type="ECO:0000256" key="6">
    <source>
        <dbReference type="ARBA" id="ARBA00023242"/>
    </source>
</evidence>
<dbReference type="PANTHER" id="PTHR48249">
    <property type="entry name" value="MEDIATOR OF RNA POLYMERASE II TRANSCRIPTION SUBUNIT 13"/>
    <property type="match status" value="1"/>
</dbReference>
<organism evidence="8 9">
    <name type="scientific">Pan troglodytes</name>
    <name type="common">Chimpanzee</name>
    <dbReference type="NCBI Taxonomy" id="9598"/>
    <lineage>
        <taxon>Eukaryota</taxon>
        <taxon>Metazoa</taxon>
        <taxon>Chordata</taxon>
        <taxon>Craniata</taxon>
        <taxon>Vertebrata</taxon>
        <taxon>Euteleostomi</taxon>
        <taxon>Mammalia</taxon>
        <taxon>Eutheria</taxon>
        <taxon>Euarchontoglires</taxon>
        <taxon>Primates</taxon>
        <taxon>Haplorrhini</taxon>
        <taxon>Catarrhini</taxon>
        <taxon>Hominidae</taxon>
        <taxon>Pan</taxon>
    </lineage>
</organism>
<dbReference type="EMBL" id="NBAG03000473">
    <property type="protein sequence ID" value="PNI20673.1"/>
    <property type="molecule type" value="Genomic_DNA"/>
</dbReference>
<dbReference type="Proteomes" id="UP000236370">
    <property type="component" value="Unassembled WGS sequence"/>
</dbReference>
<keyword evidence="5" id="KW-0804">Transcription</keyword>
<comment type="similarity">
    <text evidence="2">Belongs to the Mediator complex subunit 13 family.</text>
</comment>
<dbReference type="PANTHER" id="PTHR48249:SF4">
    <property type="entry name" value="MEDIATOR OF RNA POLYMERASE II TRANSCRIPTION SUBUNIT 13"/>
    <property type="match status" value="1"/>
</dbReference>
<feature type="non-terminal residue" evidence="8">
    <location>
        <position position="1"/>
    </location>
</feature>
<comment type="subcellular location">
    <subcellularLocation>
        <location evidence="1">Nucleus</location>
    </subcellularLocation>
</comment>
<feature type="compositionally biased region" description="Low complexity" evidence="7">
    <location>
        <begin position="97"/>
        <end position="110"/>
    </location>
</feature>
<comment type="caution">
    <text evidence="8">The sequence shown here is derived from an EMBL/GenBank/DDBJ whole genome shotgun (WGS) entry which is preliminary data.</text>
</comment>
<proteinExistence type="inferred from homology"/>
<dbReference type="GO" id="GO:0005634">
    <property type="term" value="C:nucleus"/>
    <property type="evidence" value="ECO:0007669"/>
    <property type="project" value="UniProtKB-SubCell"/>
</dbReference>
<accession>A0A2J8JD18</accession>
<evidence type="ECO:0000256" key="4">
    <source>
        <dbReference type="ARBA" id="ARBA00023015"/>
    </source>
</evidence>
<dbReference type="AlphaFoldDB" id="A0A2J8JD18"/>
<keyword evidence="6" id="KW-0539">Nucleus</keyword>
<keyword evidence="4" id="KW-0805">Transcription regulation</keyword>